<accession>A0A0F9JZC7</accession>
<evidence type="ECO:0000313" key="1">
    <source>
        <dbReference type="EMBL" id="KKM67796.1"/>
    </source>
</evidence>
<organism evidence="1">
    <name type="scientific">marine sediment metagenome</name>
    <dbReference type="NCBI Taxonomy" id="412755"/>
    <lineage>
        <taxon>unclassified sequences</taxon>
        <taxon>metagenomes</taxon>
        <taxon>ecological metagenomes</taxon>
    </lineage>
</organism>
<comment type="caution">
    <text evidence="1">The sequence shown here is derived from an EMBL/GenBank/DDBJ whole genome shotgun (WGS) entry which is preliminary data.</text>
</comment>
<protein>
    <submittedName>
        <fullName evidence="1">Uncharacterized protein</fullName>
    </submittedName>
</protein>
<gene>
    <name evidence="1" type="ORF">LCGC14_1467500</name>
</gene>
<reference evidence="1" key="1">
    <citation type="journal article" date="2015" name="Nature">
        <title>Complex archaea that bridge the gap between prokaryotes and eukaryotes.</title>
        <authorList>
            <person name="Spang A."/>
            <person name="Saw J.H."/>
            <person name="Jorgensen S.L."/>
            <person name="Zaremba-Niedzwiedzka K."/>
            <person name="Martijn J."/>
            <person name="Lind A.E."/>
            <person name="van Eijk R."/>
            <person name="Schleper C."/>
            <person name="Guy L."/>
            <person name="Ettema T.J."/>
        </authorList>
    </citation>
    <scope>NUCLEOTIDE SEQUENCE</scope>
</reference>
<dbReference type="AlphaFoldDB" id="A0A0F9JZC7"/>
<proteinExistence type="predicted"/>
<sequence length="300" mass="33487">MSDDIEVKDGKMYGGWRKPQNLYRGMTTSIHDDATAKSVGMRGGTIPGTIHLSLFSPLAQKIFGDRWFEKGTVSMYYTYASVDEEDVRVIIELSSGTTEEMLPITTNDVQFKAWGELKNGQQVMTGTISIGEPKEMSYLQGIELKNSEPEDLRILADYKVGDEIPPEEILITQEAATKGLPSITDRLDYYKGKSPWGNAILSPTAMYGTMAFFTKDHDPKWDKGVAFFGATEIKNINGPTHVDVPYIAKGKVACVGVSRKTEYFWLDSTLEEKETGKIVASMRHLNRYMKAGSSLYKDQS</sequence>
<dbReference type="EMBL" id="LAZR01010285">
    <property type="protein sequence ID" value="KKM67796.1"/>
    <property type="molecule type" value="Genomic_DNA"/>
</dbReference>
<name>A0A0F9JZC7_9ZZZZ</name>